<name>A0A517T3D8_9PLAN</name>
<feature type="region of interest" description="Disordered" evidence="5">
    <location>
        <begin position="437"/>
        <end position="461"/>
    </location>
</feature>
<organism evidence="8 9">
    <name type="scientific">Calycomorphotria hydatis</name>
    <dbReference type="NCBI Taxonomy" id="2528027"/>
    <lineage>
        <taxon>Bacteria</taxon>
        <taxon>Pseudomonadati</taxon>
        <taxon>Planctomycetota</taxon>
        <taxon>Planctomycetia</taxon>
        <taxon>Planctomycetales</taxon>
        <taxon>Planctomycetaceae</taxon>
        <taxon>Calycomorphotria</taxon>
    </lineage>
</organism>
<feature type="transmembrane region" description="Helical" evidence="6">
    <location>
        <begin position="131"/>
        <end position="153"/>
    </location>
</feature>
<keyword evidence="4 6" id="KW-0472">Membrane</keyword>
<accession>A0A517T3D8</accession>
<feature type="transmembrane region" description="Helical" evidence="6">
    <location>
        <begin position="50"/>
        <end position="67"/>
    </location>
</feature>
<evidence type="ECO:0000256" key="2">
    <source>
        <dbReference type="ARBA" id="ARBA00022692"/>
    </source>
</evidence>
<evidence type="ECO:0000256" key="4">
    <source>
        <dbReference type="ARBA" id="ARBA00023136"/>
    </source>
</evidence>
<evidence type="ECO:0000256" key="1">
    <source>
        <dbReference type="ARBA" id="ARBA00004141"/>
    </source>
</evidence>
<evidence type="ECO:0000256" key="3">
    <source>
        <dbReference type="ARBA" id="ARBA00022989"/>
    </source>
</evidence>
<dbReference type="KEGG" id="chya:V22_00900"/>
<dbReference type="PANTHER" id="PTHR37422:SF13">
    <property type="entry name" value="LIPOPOLYSACCHARIDE BIOSYNTHESIS PROTEIN PA4999-RELATED"/>
    <property type="match status" value="1"/>
</dbReference>
<feature type="transmembrane region" description="Helical" evidence="6">
    <location>
        <begin position="79"/>
        <end position="98"/>
    </location>
</feature>
<gene>
    <name evidence="8" type="ORF">V22_00900</name>
</gene>
<sequence>MGYFFVYALLAFFCLGGLYRPYIGVLGYYVFVLLQPEWNWRWSIPQGSGFQKYIAIAAVVGFVLHFFPGNRIRRTPLWACVALTVFLGLAYLSSIWSINPSLSQWYLGNIWKIVLLALLTVRVFDSSGKILALIWSTVLAQSYNAFQINLQYFQEGYSYAAKYGWGTSGDNNLYSILTVPMIGLTAALATESRVWWQKGIAGVILILQIHQIMLMESRGCMLGTLVMMALAGWWMRKDSMNLIAAALVVLAGIVLAGPPVIEEFTSAFEAGDNLDASAESRFKLWKAGLAITQDYPLLGVGPYAGSNLVPSYYEGGLEGSNKALHNLFFEISTGCGVPAMLCYCFFFVAIWWSLWRLWRRSRRQLPDWARIASLGVMVGLPGYWVSSMFSSGALLETSYLCAAMGGATLLVVYRDAARQQQSSVMAMSSYFVPLATGSPQPVPETTEESQPTPPLLGEKHP</sequence>
<keyword evidence="3 6" id="KW-1133">Transmembrane helix</keyword>
<comment type="subcellular location">
    <subcellularLocation>
        <location evidence="1">Membrane</location>
        <topology evidence="1">Multi-pass membrane protein</topology>
    </subcellularLocation>
</comment>
<keyword evidence="2 6" id="KW-0812">Transmembrane</keyword>
<feature type="transmembrane region" description="Helical" evidence="6">
    <location>
        <begin position="367"/>
        <end position="385"/>
    </location>
</feature>
<dbReference type="Proteomes" id="UP000319976">
    <property type="component" value="Chromosome"/>
</dbReference>
<feature type="transmembrane region" description="Helical" evidence="6">
    <location>
        <begin position="7"/>
        <end position="30"/>
    </location>
</feature>
<evidence type="ECO:0000256" key="5">
    <source>
        <dbReference type="SAM" id="MobiDB-lite"/>
    </source>
</evidence>
<dbReference type="PANTHER" id="PTHR37422">
    <property type="entry name" value="TEICHURONIC ACID BIOSYNTHESIS PROTEIN TUAE"/>
    <property type="match status" value="1"/>
</dbReference>
<feature type="transmembrane region" description="Helical" evidence="6">
    <location>
        <begin position="173"/>
        <end position="190"/>
    </location>
</feature>
<evidence type="ECO:0000259" key="7">
    <source>
        <dbReference type="Pfam" id="PF04932"/>
    </source>
</evidence>
<evidence type="ECO:0000256" key="6">
    <source>
        <dbReference type="SAM" id="Phobius"/>
    </source>
</evidence>
<evidence type="ECO:0000313" key="9">
    <source>
        <dbReference type="Proteomes" id="UP000319976"/>
    </source>
</evidence>
<keyword evidence="8" id="KW-0436">Ligase</keyword>
<dbReference type="EMBL" id="CP036316">
    <property type="protein sequence ID" value="QDT62892.1"/>
    <property type="molecule type" value="Genomic_DNA"/>
</dbReference>
<reference evidence="8 9" key="1">
    <citation type="submission" date="2019-02" db="EMBL/GenBank/DDBJ databases">
        <title>Deep-cultivation of Planctomycetes and their phenomic and genomic characterization uncovers novel biology.</title>
        <authorList>
            <person name="Wiegand S."/>
            <person name="Jogler M."/>
            <person name="Boedeker C."/>
            <person name="Pinto D."/>
            <person name="Vollmers J."/>
            <person name="Rivas-Marin E."/>
            <person name="Kohn T."/>
            <person name="Peeters S.H."/>
            <person name="Heuer A."/>
            <person name="Rast P."/>
            <person name="Oberbeckmann S."/>
            <person name="Bunk B."/>
            <person name="Jeske O."/>
            <person name="Meyerdierks A."/>
            <person name="Storesund J.E."/>
            <person name="Kallscheuer N."/>
            <person name="Luecker S."/>
            <person name="Lage O.M."/>
            <person name="Pohl T."/>
            <person name="Merkel B.J."/>
            <person name="Hornburger P."/>
            <person name="Mueller R.-W."/>
            <person name="Bruemmer F."/>
            <person name="Labrenz M."/>
            <person name="Spormann A.M."/>
            <person name="Op den Camp H."/>
            <person name="Overmann J."/>
            <person name="Amann R."/>
            <person name="Jetten M.S.M."/>
            <person name="Mascher T."/>
            <person name="Medema M.H."/>
            <person name="Devos D.P."/>
            <person name="Kaster A.-K."/>
            <person name="Ovreas L."/>
            <person name="Rohde M."/>
            <person name="Galperin M.Y."/>
            <person name="Jogler C."/>
        </authorList>
    </citation>
    <scope>NUCLEOTIDE SEQUENCE [LARGE SCALE GENOMIC DNA]</scope>
    <source>
        <strain evidence="8 9">V22</strain>
    </source>
</reference>
<dbReference type="InterPro" id="IPR007016">
    <property type="entry name" value="O-antigen_ligase-rel_domated"/>
</dbReference>
<protein>
    <submittedName>
        <fullName evidence="8">O-Antigen ligase</fullName>
    </submittedName>
</protein>
<evidence type="ECO:0000313" key="8">
    <source>
        <dbReference type="EMBL" id="QDT62892.1"/>
    </source>
</evidence>
<dbReference type="InterPro" id="IPR051533">
    <property type="entry name" value="WaaL-like"/>
</dbReference>
<dbReference type="AlphaFoldDB" id="A0A517T3D8"/>
<dbReference type="OrthoDB" id="271729at2"/>
<feature type="transmembrane region" description="Helical" evidence="6">
    <location>
        <begin position="331"/>
        <end position="355"/>
    </location>
</feature>
<keyword evidence="9" id="KW-1185">Reference proteome</keyword>
<feature type="transmembrane region" description="Helical" evidence="6">
    <location>
        <begin position="397"/>
        <end position="413"/>
    </location>
</feature>
<dbReference type="GO" id="GO:0016874">
    <property type="term" value="F:ligase activity"/>
    <property type="evidence" value="ECO:0007669"/>
    <property type="project" value="UniProtKB-KW"/>
</dbReference>
<feature type="transmembrane region" description="Helical" evidence="6">
    <location>
        <begin position="104"/>
        <end position="124"/>
    </location>
</feature>
<feature type="domain" description="O-antigen ligase-related" evidence="7">
    <location>
        <begin position="205"/>
        <end position="344"/>
    </location>
</feature>
<dbReference type="RefSeq" id="WP_145258763.1">
    <property type="nucleotide sequence ID" value="NZ_CP036316.1"/>
</dbReference>
<proteinExistence type="predicted"/>
<dbReference type="GO" id="GO:0016020">
    <property type="term" value="C:membrane"/>
    <property type="evidence" value="ECO:0007669"/>
    <property type="project" value="UniProtKB-SubCell"/>
</dbReference>
<feature type="transmembrane region" description="Helical" evidence="6">
    <location>
        <begin position="242"/>
        <end position="261"/>
    </location>
</feature>
<dbReference type="Pfam" id="PF04932">
    <property type="entry name" value="Wzy_C"/>
    <property type="match status" value="1"/>
</dbReference>